<feature type="transmembrane region" description="Helical" evidence="1">
    <location>
        <begin position="38"/>
        <end position="56"/>
    </location>
</feature>
<reference evidence="2" key="1">
    <citation type="submission" date="2021-05" db="EMBL/GenBank/DDBJ databases">
        <authorList>
            <person name="Alioto T."/>
            <person name="Alioto T."/>
            <person name="Gomez Garrido J."/>
        </authorList>
    </citation>
    <scope>NUCLEOTIDE SEQUENCE</scope>
</reference>
<dbReference type="EMBL" id="HBUF01594116">
    <property type="protein sequence ID" value="CAG6774243.1"/>
    <property type="molecule type" value="Transcribed_RNA"/>
</dbReference>
<protein>
    <submittedName>
        <fullName evidence="2">Uncharacterized protein</fullName>
    </submittedName>
</protein>
<sequence>MTLLPSFHRYLLSVYLSSLLFPSHFVPLHFLFRLSLSLLLLVSLVSLFILPFIYFLSNGIKYIMFFLYILRKVFFYSPEHKLKINIKLSKTRSNVIVSPLRCTRKPLFWAPHYFVNMPRANNILASC</sequence>
<dbReference type="AlphaFoldDB" id="A0A8D9AWQ0"/>
<keyword evidence="1" id="KW-0812">Transmembrane</keyword>
<evidence type="ECO:0000256" key="1">
    <source>
        <dbReference type="SAM" id="Phobius"/>
    </source>
</evidence>
<accession>A0A8D9AWQ0</accession>
<evidence type="ECO:0000313" key="2">
    <source>
        <dbReference type="EMBL" id="CAG6774243.1"/>
    </source>
</evidence>
<proteinExistence type="predicted"/>
<feature type="transmembrane region" description="Helical" evidence="1">
    <location>
        <begin position="12"/>
        <end position="31"/>
    </location>
</feature>
<keyword evidence="1" id="KW-1133">Transmembrane helix</keyword>
<keyword evidence="1" id="KW-0472">Membrane</keyword>
<name>A0A8D9AWQ0_9HEMI</name>
<dbReference type="EMBL" id="HBUF01594115">
    <property type="protein sequence ID" value="CAG6774242.1"/>
    <property type="molecule type" value="Transcribed_RNA"/>
</dbReference>
<organism evidence="2">
    <name type="scientific">Cacopsylla melanoneura</name>
    <dbReference type="NCBI Taxonomy" id="428564"/>
    <lineage>
        <taxon>Eukaryota</taxon>
        <taxon>Metazoa</taxon>
        <taxon>Ecdysozoa</taxon>
        <taxon>Arthropoda</taxon>
        <taxon>Hexapoda</taxon>
        <taxon>Insecta</taxon>
        <taxon>Pterygota</taxon>
        <taxon>Neoptera</taxon>
        <taxon>Paraneoptera</taxon>
        <taxon>Hemiptera</taxon>
        <taxon>Sternorrhyncha</taxon>
        <taxon>Psylloidea</taxon>
        <taxon>Psyllidae</taxon>
        <taxon>Psyllinae</taxon>
        <taxon>Cacopsylla</taxon>
    </lineage>
</organism>